<dbReference type="Proteomes" id="UP000652681">
    <property type="component" value="Unassembled WGS sequence"/>
</dbReference>
<dbReference type="HAMAP" id="MF_00323">
    <property type="entry name" value="Ferrochelatase"/>
    <property type="match status" value="1"/>
</dbReference>
<reference evidence="9" key="1">
    <citation type="submission" date="2020-09" db="EMBL/GenBank/DDBJ databases">
        <title>Taishania pollutisoli gen. nov., sp. nov., Isolated from Tetrabromobisphenol A-Contaminated Soil.</title>
        <authorList>
            <person name="Chen Q."/>
        </authorList>
    </citation>
    <scope>NUCLEOTIDE SEQUENCE</scope>
    <source>
        <strain evidence="9">CZZ-1</strain>
    </source>
</reference>
<comment type="caution">
    <text evidence="9">The sequence shown here is derived from an EMBL/GenBank/DDBJ whole genome shotgun (WGS) entry which is preliminary data.</text>
</comment>
<keyword evidence="5 7" id="KW-0627">Porphyrin biosynthesis</keyword>
<keyword evidence="3 7" id="KW-0350">Heme biosynthesis</keyword>
<comment type="subcellular location">
    <subcellularLocation>
        <location evidence="7">Cytoplasm</location>
    </subcellularLocation>
</comment>
<name>A0A8J6TWL9_9FLAO</name>
<evidence type="ECO:0000256" key="7">
    <source>
        <dbReference type="HAMAP-Rule" id="MF_00323"/>
    </source>
</evidence>
<keyword evidence="4 7" id="KW-0456">Lyase</keyword>
<proteinExistence type="inferred from homology"/>
<dbReference type="GO" id="GO:0005737">
    <property type="term" value="C:cytoplasm"/>
    <property type="evidence" value="ECO:0007669"/>
    <property type="project" value="UniProtKB-SubCell"/>
</dbReference>
<dbReference type="SUPFAM" id="SSF53800">
    <property type="entry name" value="Chelatase"/>
    <property type="match status" value="1"/>
</dbReference>
<comment type="pathway">
    <text evidence="7">Porphyrin-containing compound metabolism; protoheme biosynthesis; protoheme from protoporphyrin-IX: step 1/1.</text>
</comment>
<dbReference type="Gene3D" id="3.40.50.1400">
    <property type="match status" value="2"/>
</dbReference>
<evidence type="ECO:0000256" key="5">
    <source>
        <dbReference type="ARBA" id="ARBA00023244"/>
    </source>
</evidence>
<dbReference type="GO" id="GO:0006783">
    <property type="term" value="P:heme biosynthetic process"/>
    <property type="evidence" value="ECO:0007669"/>
    <property type="project" value="UniProtKB-UniRule"/>
</dbReference>
<dbReference type="RefSeq" id="WP_216713310.1">
    <property type="nucleotide sequence ID" value="NZ_JACVEL010000001.1"/>
</dbReference>
<dbReference type="GO" id="GO:0004325">
    <property type="term" value="F:ferrochelatase activity"/>
    <property type="evidence" value="ECO:0007669"/>
    <property type="project" value="UniProtKB-UniRule"/>
</dbReference>
<dbReference type="InterPro" id="IPR001015">
    <property type="entry name" value="Ferrochelatase"/>
</dbReference>
<dbReference type="NCBIfam" id="TIGR00109">
    <property type="entry name" value="hemH"/>
    <property type="match status" value="1"/>
</dbReference>
<keyword evidence="7" id="KW-0963">Cytoplasm</keyword>
<keyword evidence="2 7" id="KW-0408">Iron</keyword>
<evidence type="ECO:0000313" key="9">
    <source>
        <dbReference type="EMBL" id="MBC9811141.1"/>
    </source>
</evidence>
<evidence type="ECO:0000256" key="4">
    <source>
        <dbReference type="ARBA" id="ARBA00023239"/>
    </source>
</evidence>
<comment type="catalytic activity">
    <reaction evidence="6">
        <text>Fe-coproporphyrin III + 2 H(+) = coproporphyrin III + Fe(2+)</text>
        <dbReference type="Rhea" id="RHEA:49572"/>
        <dbReference type="ChEBI" id="CHEBI:15378"/>
        <dbReference type="ChEBI" id="CHEBI:29033"/>
        <dbReference type="ChEBI" id="CHEBI:68438"/>
        <dbReference type="ChEBI" id="CHEBI:131725"/>
        <dbReference type="EC" id="4.99.1.9"/>
    </reaction>
    <physiologicalReaction direction="right-to-left" evidence="6">
        <dbReference type="Rhea" id="RHEA:49574"/>
    </physiologicalReaction>
</comment>
<dbReference type="PANTHER" id="PTHR11108">
    <property type="entry name" value="FERROCHELATASE"/>
    <property type="match status" value="1"/>
</dbReference>
<dbReference type="Pfam" id="PF00762">
    <property type="entry name" value="Ferrochelatase"/>
    <property type="match status" value="1"/>
</dbReference>
<dbReference type="CDD" id="cd03411">
    <property type="entry name" value="Ferrochelatase_N"/>
    <property type="match status" value="1"/>
</dbReference>
<comment type="similarity">
    <text evidence="1 7 8">Belongs to the ferrochelatase family.</text>
</comment>
<evidence type="ECO:0000313" key="10">
    <source>
        <dbReference type="Proteomes" id="UP000652681"/>
    </source>
</evidence>
<dbReference type="InterPro" id="IPR033644">
    <property type="entry name" value="Ferrochelatase_C"/>
</dbReference>
<dbReference type="EMBL" id="JACVEL010000001">
    <property type="protein sequence ID" value="MBC9811141.1"/>
    <property type="molecule type" value="Genomic_DNA"/>
</dbReference>
<feature type="binding site" evidence="7">
    <location>
        <position position="293"/>
    </location>
    <ligand>
        <name>Fe(2+)</name>
        <dbReference type="ChEBI" id="CHEBI:29033"/>
    </ligand>
</feature>
<keyword evidence="7" id="KW-0479">Metal-binding</keyword>
<evidence type="ECO:0000256" key="3">
    <source>
        <dbReference type="ARBA" id="ARBA00023133"/>
    </source>
</evidence>
<gene>
    <name evidence="7 9" type="primary">hemH</name>
    <name evidence="9" type="ORF">H9Y05_01520</name>
</gene>
<feature type="binding site" evidence="7">
    <location>
        <position position="193"/>
    </location>
    <ligand>
        <name>Fe(2+)</name>
        <dbReference type="ChEBI" id="CHEBI:29033"/>
    </ligand>
</feature>
<comment type="function">
    <text evidence="7">Catalyzes the ferrous insertion into protoporphyrin IX.</text>
</comment>
<dbReference type="EC" id="4.98.1.1" evidence="7"/>
<dbReference type="InterPro" id="IPR033659">
    <property type="entry name" value="Ferrochelatase_N"/>
</dbReference>
<accession>A0A8J6TWL9</accession>
<dbReference type="UniPathway" id="UPA00252">
    <property type="reaction ID" value="UER00325"/>
</dbReference>
<organism evidence="9 10">
    <name type="scientific">Taishania pollutisoli</name>
    <dbReference type="NCBI Taxonomy" id="2766479"/>
    <lineage>
        <taxon>Bacteria</taxon>
        <taxon>Pseudomonadati</taxon>
        <taxon>Bacteroidota</taxon>
        <taxon>Flavobacteriia</taxon>
        <taxon>Flavobacteriales</taxon>
        <taxon>Crocinitomicaceae</taxon>
        <taxon>Taishania</taxon>
    </lineage>
</organism>
<evidence type="ECO:0000256" key="2">
    <source>
        <dbReference type="ARBA" id="ARBA00023004"/>
    </source>
</evidence>
<protein>
    <recommendedName>
        <fullName evidence="7">Ferrochelatase</fullName>
        <ecNumber evidence="7">4.98.1.1</ecNumber>
    </recommendedName>
    <alternativeName>
        <fullName evidence="7">Heme synthase</fullName>
    </alternativeName>
    <alternativeName>
        <fullName evidence="7">Protoheme ferro-lyase</fullName>
    </alternativeName>
</protein>
<dbReference type="PANTHER" id="PTHR11108:SF1">
    <property type="entry name" value="FERROCHELATASE, MITOCHONDRIAL"/>
    <property type="match status" value="1"/>
</dbReference>
<comment type="catalytic activity">
    <reaction evidence="7">
        <text>heme b + 2 H(+) = protoporphyrin IX + Fe(2+)</text>
        <dbReference type="Rhea" id="RHEA:22584"/>
        <dbReference type="ChEBI" id="CHEBI:15378"/>
        <dbReference type="ChEBI" id="CHEBI:29033"/>
        <dbReference type="ChEBI" id="CHEBI:57306"/>
        <dbReference type="ChEBI" id="CHEBI:60344"/>
        <dbReference type="EC" id="4.98.1.1"/>
    </reaction>
</comment>
<evidence type="ECO:0000256" key="1">
    <source>
        <dbReference type="ARBA" id="ARBA00007718"/>
    </source>
</evidence>
<dbReference type="GO" id="GO:0046872">
    <property type="term" value="F:metal ion binding"/>
    <property type="evidence" value="ECO:0007669"/>
    <property type="project" value="UniProtKB-KW"/>
</dbReference>
<dbReference type="AlphaFoldDB" id="A0A8J6TWL9"/>
<evidence type="ECO:0000256" key="6">
    <source>
        <dbReference type="ARBA" id="ARBA00024536"/>
    </source>
</evidence>
<dbReference type="CDD" id="cd00419">
    <property type="entry name" value="Ferrochelatase_C"/>
    <property type="match status" value="1"/>
</dbReference>
<keyword evidence="10" id="KW-1185">Reference proteome</keyword>
<sequence>MNKTGVLLIQLGTPDSPSKRDVRPYLTEFLNDRRVIDLSCLKRTLLVNCIIVPFRTKNSSKIYKELWEIGKGVSPLLVYTENLRKKVAARLADQADVYVAMRYKNPSIPSVLAEMKKKNYEKIVILPLFPQYASASNGSAIEKVMDEVKKWWVIPNIEFISQFWDNEGYLNALVENARKLNPEQHDHILFSYHGLPESQVDKVHPDYACPNHICPSELTGKTRFCYKATCYATTRKLAEKLGLQENQYTVCFQSRLDDKWLKPYSDDVIAQLGKEGKRKLLVFSPAFVADCLETLVEIGVEYQELLDENGGGQVTLVPSCNDSDLFVDGLVELLHKSLVR</sequence>
<evidence type="ECO:0000256" key="8">
    <source>
        <dbReference type="RuleBase" id="RU004185"/>
    </source>
</evidence>